<dbReference type="EMBL" id="BPVZ01000522">
    <property type="protein sequence ID" value="GKV51640.1"/>
    <property type="molecule type" value="Genomic_DNA"/>
</dbReference>
<reference evidence="2 3" key="1">
    <citation type="journal article" date="2021" name="Commun. Biol.">
        <title>The genome of Shorea leprosula (Dipterocarpaceae) highlights the ecological relevance of drought in aseasonal tropical rainforests.</title>
        <authorList>
            <person name="Ng K.K.S."/>
            <person name="Kobayashi M.J."/>
            <person name="Fawcett J.A."/>
            <person name="Hatakeyama M."/>
            <person name="Paape T."/>
            <person name="Ng C.H."/>
            <person name="Ang C.C."/>
            <person name="Tnah L.H."/>
            <person name="Lee C.T."/>
            <person name="Nishiyama T."/>
            <person name="Sese J."/>
            <person name="O'Brien M.J."/>
            <person name="Copetti D."/>
            <person name="Mohd Noor M.I."/>
            <person name="Ong R.C."/>
            <person name="Putra M."/>
            <person name="Sireger I.Z."/>
            <person name="Indrioko S."/>
            <person name="Kosugi Y."/>
            <person name="Izuno A."/>
            <person name="Isagi Y."/>
            <person name="Lee S.L."/>
            <person name="Shimizu K.K."/>
        </authorList>
    </citation>
    <scope>NUCLEOTIDE SEQUENCE [LARGE SCALE GENOMIC DNA]</scope>
    <source>
        <strain evidence="2">214</strain>
    </source>
</reference>
<keyword evidence="3" id="KW-1185">Reference proteome</keyword>
<sequence>MVTLYTSYRRNPPPPSSALPTAHVKPLLNPNLEASTPCCPFFSHFNQYFHSPQASPSQRRYSLTDPI</sequence>
<comment type="caution">
    <text evidence="2">The sequence shown here is derived from an EMBL/GenBank/DDBJ whole genome shotgun (WGS) entry which is preliminary data.</text>
</comment>
<organism evidence="2 3">
    <name type="scientific">Rubroshorea leprosula</name>
    <dbReference type="NCBI Taxonomy" id="152421"/>
    <lineage>
        <taxon>Eukaryota</taxon>
        <taxon>Viridiplantae</taxon>
        <taxon>Streptophyta</taxon>
        <taxon>Embryophyta</taxon>
        <taxon>Tracheophyta</taxon>
        <taxon>Spermatophyta</taxon>
        <taxon>Magnoliopsida</taxon>
        <taxon>eudicotyledons</taxon>
        <taxon>Gunneridae</taxon>
        <taxon>Pentapetalae</taxon>
        <taxon>rosids</taxon>
        <taxon>malvids</taxon>
        <taxon>Malvales</taxon>
        <taxon>Dipterocarpaceae</taxon>
        <taxon>Rubroshorea</taxon>
    </lineage>
</organism>
<dbReference type="Proteomes" id="UP001054252">
    <property type="component" value="Unassembled WGS sequence"/>
</dbReference>
<proteinExistence type="predicted"/>
<dbReference type="AlphaFoldDB" id="A0AAV5MP10"/>
<accession>A0AAV5MP10</accession>
<name>A0AAV5MP10_9ROSI</name>
<evidence type="ECO:0000256" key="1">
    <source>
        <dbReference type="SAM" id="MobiDB-lite"/>
    </source>
</evidence>
<gene>
    <name evidence="2" type="ORF">SLEP1_g58276</name>
</gene>
<protein>
    <submittedName>
        <fullName evidence="2">Uncharacterized protein</fullName>
    </submittedName>
</protein>
<feature type="region of interest" description="Disordered" evidence="1">
    <location>
        <begin position="1"/>
        <end position="22"/>
    </location>
</feature>
<evidence type="ECO:0000313" key="3">
    <source>
        <dbReference type="Proteomes" id="UP001054252"/>
    </source>
</evidence>
<evidence type="ECO:0000313" key="2">
    <source>
        <dbReference type="EMBL" id="GKV51640.1"/>
    </source>
</evidence>